<feature type="compositionally biased region" description="Basic residues" evidence="3">
    <location>
        <begin position="157"/>
        <end position="166"/>
    </location>
</feature>
<evidence type="ECO:0000256" key="3">
    <source>
        <dbReference type="SAM" id="MobiDB-lite"/>
    </source>
</evidence>
<dbReference type="GO" id="GO:0044027">
    <property type="term" value="P:negative regulation of gene expression via chromosomal CpG island methylation"/>
    <property type="evidence" value="ECO:0007669"/>
    <property type="project" value="TreeGrafter"/>
</dbReference>
<organism evidence="5 6">
    <name type="scientific">Pseudovirgaria hyperparasitica</name>
    <dbReference type="NCBI Taxonomy" id="470096"/>
    <lineage>
        <taxon>Eukaryota</taxon>
        <taxon>Fungi</taxon>
        <taxon>Dikarya</taxon>
        <taxon>Ascomycota</taxon>
        <taxon>Pezizomycotina</taxon>
        <taxon>Dothideomycetes</taxon>
        <taxon>Dothideomycetes incertae sedis</taxon>
        <taxon>Acrospermales</taxon>
        <taxon>Acrospermaceae</taxon>
        <taxon>Pseudovirgaria</taxon>
    </lineage>
</organism>
<dbReference type="GO" id="GO:0061630">
    <property type="term" value="F:ubiquitin protein ligase activity"/>
    <property type="evidence" value="ECO:0007669"/>
    <property type="project" value="TreeGrafter"/>
</dbReference>
<evidence type="ECO:0000313" key="5">
    <source>
        <dbReference type="EMBL" id="KAF2760533.1"/>
    </source>
</evidence>
<dbReference type="InterPro" id="IPR003105">
    <property type="entry name" value="SRA_YDG"/>
</dbReference>
<proteinExistence type="predicted"/>
<dbReference type="Proteomes" id="UP000799437">
    <property type="component" value="Unassembled WGS sequence"/>
</dbReference>
<name>A0A6A6WCV4_9PEZI</name>
<feature type="domain" description="YDG" evidence="4">
    <location>
        <begin position="214"/>
        <end position="356"/>
    </location>
</feature>
<dbReference type="Pfam" id="PF02182">
    <property type="entry name" value="SAD_SRA"/>
    <property type="match status" value="1"/>
</dbReference>
<dbReference type="Gene3D" id="2.30.280.10">
    <property type="entry name" value="SRA-YDG"/>
    <property type="match status" value="1"/>
</dbReference>
<dbReference type="GO" id="GO:0005634">
    <property type="term" value="C:nucleus"/>
    <property type="evidence" value="ECO:0007669"/>
    <property type="project" value="UniProtKB-SubCell"/>
</dbReference>
<comment type="subcellular location">
    <subcellularLocation>
        <location evidence="2">Nucleus</location>
    </subcellularLocation>
</comment>
<dbReference type="SUPFAM" id="SSF88697">
    <property type="entry name" value="PUA domain-like"/>
    <property type="match status" value="1"/>
</dbReference>
<sequence>MAGADKDGLHFDGYEDAEVSAFVWPDDPIALEKELTIFRKMRIQVAALRTRNKQPIEPSFLNEITAGLLGLKIVNMTPDLLKKTLMVRGMELIQSLPARAEHKDLAQYLLQKWNSEAEERALLAATNTPSDPDLDLDLDPDDSSPGTTTPLSPARSGPRKPYKRTHGLVLRKPPPTHPIYGHNGIMHGLLVDKSSGRRAYITDPSYTPRFCKIYGHNGLRIGAWFPMQRVAALRGAHGPLMAGIDIGPSGAYSVVVKGGSVYEDFDRDLGDVLWYSGSGSHVNLGSVPRETGGTNALRRSVETGQAVRVLRASGATGGVAPKPVCGMRYDGLYRVEGSTIKTNHLGGAYEQFKLVRSENQDPIDYTRPTVQEQRDYEALYYDY</sequence>
<dbReference type="PANTHER" id="PTHR14140:SF27">
    <property type="entry name" value="OS04G0289800 PROTEIN"/>
    <property type="match status" value="1"/>
</dbReference>
<feature type="region of interest" description="Disordered" evidence="3">
    <location>
        <begin position="126"/>
        <end position="174"/>
    </location>
</feature>
<dbReference type="RefSeq" id="XP_033602984.1">
    <property type="nucleotide sequence ID" value="XM_033743598.1"/>
</dbReference>
<dbReference type="PROSITE" id="PS51015">
    <property type="entry name" value="YDG"/>
    <property type="match status" value="1"/>
</dbReference>
<dbReference type="AlphaFoldDB" id="A0A6A6WCV4"/>
<feature type="compositionally biased region" description="Low complexity" evidence="3">
    <location>
        <begin position="143"/>
        <end position="153"/>
    </location>
</feature>
<dbReference type="InterPro" id="IPR036987">
    <property type="entry name" value="SRA-YDG_sf"/>
</dbReference>
<evidence type="ECO:0000256" key="1">
    <source>
        <dbReference type="ARBA" id="ARBA00023242"/>
    </source>
</evidence>
<dbReference type="GO" id="GO:0016567">
    <property type="term" value="P:protein ubiquitination"/>
    <property type="evidence" value="ECO:0007669"/>
    <property type="project" value="TreeGrafter"/>
</dbReference>
<evidence type="ECO:0000313" key="6">
    <source>
        <dbReference type="Proteomes" id="UP000799437"/>
    </source>
</evidence>
<dbReference type="GeneID" id="54484652"/>
<dbReference type="InterPro" id="IPR015947">
    <property type="entry name" value="PUA-like_sf"/>
</dbReference>
<feature type="compositionally biased region" description="Acidic residues" evidence="3">
    <location>
        <begin position="132"/>
        <end position="142"/>
    </location>
</feature>
<dbReference type="SMART" id="SM00466">
    <property type="entry name" value="SRA"/>
    <property type="match status" value="1"/>
</dbReference>
<evidence type="ECO:0000259" key="4">
    <source>
        <dbReference type="PROSITE" id="PS51015"/>
    </source>
</evidence>
<dbReference type="OrthoDB" id="2270193at2759"/>
<reference evidence="5" key="1">
    <citation type="journal article" date="2020" name="Stud. Mycol.">
        <title>101 Dothideomycetes genomes: a test case for predicting lifestyles and emergence of pathogens.</title>
        <authorList>
            <person name="Haridas S."/>
            <person name="Albert R."/>
            <person name="Binder M."/>
            <person name="Bloem J."/>
            <person name="Labutti K."/>
            <person name="Salamov A."/>
            <person name="Andreopoulos B."/>
            <person name="Baker S."/>
            <person name="Barry K."/>
            <person name="Bills G."/>
            <person name="Bluhm B."/>
            <person name="Cannon C."/>
            <person name="Castanera R."/>
            <person name="Culley D."/>
            <person name="Daum C."/>
            <person name="Ezra D."/>
            <person name="Gonzalez J."/>
            <person name="Henrissat B."/>
            <person name="Kuo A."/>
            <person name="Liang C."/>
            <person name="Lipzen A."/>
            <person name="Lutzoni F."/>
            <person name="Magnuson J."/>
            <person name="Mondo S."/>
            <person name="Nolan M."/>
            <person name="Ohm R."/>
            <person name="Pangilinan J."/>
            <person name="Park H.-J."/>
            <person name="Ramirez L."/>
            <person name="Alfaro M."/>
            <person name="Sun H."/>
            <person name="Tritt A."/>
            <person name="Yoshinaga Y."/>
            <person name="Zwiers L.-H."/>
            <person name="Turgeon B."/>
            <person name="Goodwin S."/>
            <person name="Spatafora J."/>
            <person name="Crous P."/>
            <person name="Grigoriev I."/>
        </authorList>
    </citation>
    <scope>NUCLEOTIDE SEQUENCE</scope>
    <source>
        <strain evidence="5">CBS 121739</strain>
    </source>
</reference>
<keyword evidence="1 2" id="KW-0539">Nucleus</keyword>
<dbReference type="EMBL" id="ML996568">
    <property type="protein sequence ID" value="KAF2760533.1"/>
    <property type="molecule type" value="Genomic_DNA"/>
</dbReference>
<keyword evidence="6" id="KW-1185">Reference proteome</keyword>
<dbReference type="PANTHER" id="PTHR14140">
    <property type="entry name" value="E3 UBIQUITIN-PROTEIN LIGASE UHRF-RELATED"/>
    <property type="match status" value="1"/>
</dbReference>
<protein>
    <recommendedName>
        <fullName evidence="4">YDG domain-containing protein</fullName>
    </recommendedName>
</protein>
<accession>A0A6A6WCV4</accession>
<gene>
    <name evidence="5" type="ORF">EJ05DRAFT_474402</name>
</gene>
<dbReference type="InterPro" id="IPR045134">
    <property type="entry name" value="UHRF1/2-like"/>
</dbReference>
<evidence type="ECO:0000256" key="2">
    <source>
        <dbReference type="PROSITE-ProRule" id="PRU00358"/>
    </source>
</evidence>